<dbReference type="AlphaFoldDB" id="A0A438IKG0"/>
<evidence type="ECO:0000313" key="3">
    <source>
        <dbReference type="Proteomes" id="UP000288805"/>
    </source>
</evidence>
<evidence type="ECO:0000313" key="2">
    <source>
        <dbReference type="EMBL" id="RVW97214.1"/>
    </source>
</evidence>
<dbReference type="Proteomes" id="UP000288805">
    <property type="component" value="Unassembled WGS sequence"/>
</dbReference>
<dbReference type="InterPro" id="IPR000477">
    <property type="entry name" value="RT_dom"/>
</dbReference>
<gene>
    <name evidence="2" type="ORF">CK203_025928</name>
</gene>
<dbReference type="EMBL" id="QGNW01000102">
    <property type="protein sequence ID" value="RVW97214.1"/>
    <property type="molecule type" value="Genomic_DNA"/>
</dbReference>
<name>A0A438IKG0_VITVI</name>
<proteinExistence type="predicted"/>
<feature type="domain" description="Reverse transcriptase" evidence="1">
    <location>
        <begin position="183"/>
        <end position="282"/>
    </location>
</feature>
<evidence type="ECO:0000259" key="1">
    <source>
        <dbReference type="Pfam" id="PF00078"/>
    </source>
</evidence>
<comment type="caution">
    <text evidence="2">The sequence shown here is derived from an EMBL/GenBank/DDBJ whole genome shotgun (WGS) entry which is preliminary data.</text>
</comment>
<dbReference type="PANTHER" id="PTHR19446">
    <property type="entry name" value="REVERSE TRANSCRIPTASES"/>
    <property type="match status" value="1"/>
</dbReference>
<sequence length="412" mass="47302">MSREISRVGSSECKGCSWWGCSILGQQIARVGWDGGGFPSERSRERKVSLAVKRFLEVIDDLDLRDLPLLKALKTNLRIWNKDAFGKVGVNKSLVLHKVSFWDEHEKLRVLTVEEMEARKKAREECEKWALMEEITWRQKSREVGFERIGKEDAARLDEAFFVEEVFSTLAELNGDKVPSLDVPKKGVDDLRDFTPISLVGGLYKLLAKALANKLKKVLPSSQNAFVEGRQILDVALIANEAIDSLLKRNESGVLCNLDLEKAYDHINWNFLLLVLQKMGFRFLPQHYFGSKLLVGSLGWKKGGVGDGRRVRFWKVKWCGDDALCVSFPSLPFNDWEVEMVERFLVTLQGKRVIIVLKDRVLWNQGWENSVKSLYDALELRTAVPFWRSIIWSPCVPTKWAFSLWKLLWGRL</sequence>
<protein>
    <recommendedName>
        <fullName evidence="1">Reverse transcriptase domain-containing protein</fullName>
    </recommendedName>
</protein>
<reference evidence="2 3" key="1">
    <citation type="journal article" date="2018" name="PLoS Genet.">
        <title>Population sequencing reveals clonal diversity and ancestral inbreeding in the grapevine cultivar Chardonnay.</title>
        <authorList>
            <person name="Roach M.J."/>
            <person name="Johnson D.L."/>
            <person name="Bohlmann J."/>
            <person name="van Vuuren H.J."/>
            <person name="Jones S.J."/>
            <person name="Pretorius I.S."/>
            <person name="Schmidt S.A."/>
            <person name="Borneman A.R."/>
        </authorList>
    </citation>
    <scope>NUCLEOTIDE SEQUENCE [LARGE SCALE GENOMIC DNA]</scope>
    <source>
        <strain evidence="3">cv. Chardonnay</strain>
        <tissue evidence="2">Leaf</tissue>
    </source>
</reference>
<dbReference type="Pfam" id="PF00078">
    <property type="entry name" value="RVT_1"/>
    <property type="match status" value="1"/>
</dbReference>
<accession>A0A438IKG0</accession>
<organism evidence="2 3">
    <name type="scientific">Vitis vinifera</name>
    <name type="common">Grape</name>
    <dbReference type="NCBI Taxonomy" id="29760"/>
    <lineage>
        <taxon>Eukaryota</taxon>
        <taxon>Viridiplantae</taxon>
        <taxon>Streptophyta</taxon>
        <taxon>Embryophyta</taxon>
        <taxon>Tracheophyta</taxon>
        <taxon>Spermatophyta</taxon>
        <taxon>Magnoliopsida</taxon>
        <taxon>eudicotyledons</taxon>
        <taxon>Gunneridae</taxon>
        <taxon>Pentapetalae</taxon>
        <taxon>rosids</taxon>
        <taxon>Vitales</taxon>
        <taxon>Vitaceae</taxon>
        <taxon>Viteae</taxon>
        <taxon>Vitis</taxon>
    </lineage>
</organism>